<dbReference type="InterPro" id="IPR008979">
    <property type="entry name" value="Galactose-bd-like_sf"/>
</dbReference>
<protein>
    <submittedName>
        <fullName evidence="4">DUF4959 domain-containing protein</fullName>
    </submittedName>
</protein>
<dbReference type="Pfam" id="PF17166">
    <property type="entry name" value="DUF5126"/>
    <property type="match status" value="1"/>
</dbReference>
<accession>A0ABP8G1M7</accession>
<sequence length="377" mass="41668">MLLIINSCKQGVLAPVENDGKAPGPITNAVITNLNGAATISFNVPSDPDLLYIRAVYTTKQGVVRETKVSRYNSQLTVEGFADTSAYQVTLYAVDKGENASAPLMVTVHPKRPPFQLVRDSLAITPDFGGLTVNFKNQTGNSLAVVILSNDSLGEFVPINTFYTKLKKGDFATRGLQSVETKFGIYVRDRFGNLSDTLLFNLTPLFEERLDRTRMKGLVLPTDAPLGYSGNIAGLFDGNLGNDLMYHTGDAARMPQWFTYDMGVSAKLSRMSYFMRMGFYFNLHTPRVVEIWGTENPNPDGSYTGWTLLATHTQVKPSGLPNGQLSQDDIDAANAGETITFSIDAPKVRYIRFKTLKNWSNGSYVNFNEIMMWGDTK</sequence>
<dbReference type="InterPro" id="IPR033431">
    <property type="entry name" value="DUF5126"/>
</dbReference>
<dbReference type="SUPFAM" id="SSF49785">
    <property type="entry name" value="Galactose-binding domain-like"/>
    <property type="match status" value="1"/>
</dbReference>
<organism evidence="4 5">
    <name type="scientific">Mucilaginibacter gynuensis</name>
    <dbReference type="NCBI Taxonomy" id="1302236"/>
    <lineage>
        <taxon>Bacteria</taxon>
        <taxon>Pseudomonadati</taxon>
        <taxon>Bacteroidota</taxon>
        <taxon>Sphingobacteriia</taxon>
        <taxon>Sphingobacteriales</taxon>
        <taxon>Sphingobacteriaceae</taxon>
        <taxon>Mucilaginibacter</taxon>
    </lineage>
</organism>
<dbReference type="InterPro" id="IPR032164">
    <property type="entry name" value="DUF5000"/>
</dbReference>
<keyword evidence="5" id="KW-1185">Reference proteome</keyword>
<proteinExistence type="predicted"/>
<evidence type="ECO:0000313" key="5">
    <source>
        <dbReference type="Proteomes" id="UP001500582"/>
    </source>
</evidence>
<dbReference type="InterPro" id="IPR032527">
    <property type="entry name" value="DUF4959"/>
</dbReference>
<feature type="domain" description="DUF4959" evidence="1">
    <location>
        <begin position="7"/>
        <end position="110"/>
    </location>
</feature>
<evidence type="ECO:0000259" key="3">
    <source>
        <dbReference type="Pfam" id="PF17166"/>
    </source>
</evidence>
<evidence type="ECO:0000259" key="1">
    <source>
        <dbReference type="Pfam" id="PF16323"/>
    </source>
</evidence>
<dbReference type="Pfam" id="PF16323">
    <property type="entry name" value="DUF4959"/>
    <property type="match status" value="1"/>
</dbReference>
<evidence type="ECO:0000259" key="2">
    <source>
        <dbReference type="Pfam" id="PF16391"/>
    </source>
</evidence>
<comment type="caution">
    <text evidence="4">The sequence shown here is derived from an EMBL/GenBank/DDBJ whole genome shotgun (WGS) entry which is preliminary data.</text>
</comment>
<feature type="domain" description="DUF5126" evidence="3">
    <location>
        <begin position="112"/>
        <end position="212"/>
    </location>
</feature>
<dbReference type="Proteomes" id="UP001500582">
    <property type="component" value="Unassembled WGS sequence"/>
</dbReference>
<dbReference type="EMBL" id="BAABFT010000002">
    <property type="protein sequence ID" value="GAA4315445.1"/>
    <property type="molecule type" value="Genomic_DNA"/>
</dbReference>
<reference evidence="5" key="1">
    <citation type="journal article" date="2019" name="Int. J. Syst. Evol. Microbiol.">
        <title>The Global Catalogue of Microorganisms (GCM) 10K type strain sequencing project: providing services to taxonomists for standard genome sequencing and annotation.</title>
        <authorList>
            <consortium name="The Broad Institute Genomics Platform"/>
            <consortium name="The Broad Institute Genome Sequencing Center for Infectious Disease"/>
            <person name="Wu L."/>
            <person name="Ma J."/>
        </authorList>
    </citation>
    <scope>NUCLEOTIDE SEQUENCE [LARGE SCALE GENOMIC DNA]</scope>
    <source>
        <strain evidence="5">JCM 17705</strain>
    </source>
</reference>
<dbReference type="Pfam" id="PF16391">
    <property type="entry name" value="DUF5000"/>
    <property type="match status" value="1"/>
</dbReference>
<feature type="domain" description="DUF5000" evidence="2">
    <location>
        <begin position="236"/>
        <end position="374"/>
    </location>
</feature>
<evidence type="ECO:0000313" key="4">
    <source>
        <dbReference type="EMBL" id="GAA4315445.1"/>
    </source>
</evidence>
<name>A0ABP8G1M7_9SPHI</name>
<gene>
    <name evidence="4" type="ORF">GCM10023149_12060</name>
</gene>
<dbReference type="Gene3D" id="2.60.120.260">
    <property type="entry name" value="Galactose-binding domain-like"/>
    <property type="match status" value="1"/>
</dbReference>